<evidence type="ECO:0000313" key="3">
    <source>
        <dbReference type="Proteomes" id="UP000218231"/>
    </source>
</evidence>
<protein>
    <recommendedName>
        <fullName evidence="4">C2H2-type domain-containing protein</fullName>
    </recommendedName>
</protein>
<dbReference type="SUPFAM" id="SSF57667">
    <property type="entry name" value="beta-beta-alpha zinc fingers"/>
    <property type="match status" value="1"/>
</dbReference>
<name>A0A2A2L6P6_9BILA</name>
<keyword evidence="3" id="KW-1185">Reference proteome</keyword>
<reference evidence="2 3" key="1">
    <citation type="journal article" date="2017" name="Curr. Biol.">
        <title>Genome architecture and evolution of a unichromosomal asexual nematode.</title>
        <authorList>
            <person name="Fradin H."/>
            <person name="Zegar C."/>
            <person name="Gutwein M."/>
            <person name="Lucas J."/>
            <person name="Kovtun M."/>
            <person name="Corcoran D."/>
            <person name="Baugh L.R."/>
            <person name="Kiontke K."/>
            <person name="Gunsalus K."/>
            <person name="Fitch D.H."/>
            <person name="Piano F."/>
        </authorList>
    </citation>
    <scope>NUCLEOTIDE SEQUENCE [LARGE SCALE GENOMIC DNA]</scope>
    <source>
        <strain evidence="2">PF1309</strain>
    </source>
</reference>
<dbReference type="Gene3D" id="3.30.160.60">
    <property type="entry name" value="Classic Zinc Finger"/>
    <property type="match status" value="1"/>
</dbReference>
<evidence type="ECO:0000313" key="2">
    <source>
        <dbReference type="EMBL" id="PAV81717.1"/>
    </source>
</evidence>
<proteinExistence type="predicted"/>
<organism evidence="2 3">
    <name type="scientific">Diploscapter pachys</name>
    <dbReference type="NCBI Taxonomy" id="2018661"/>
    <lineage>
        <taxon>Eukaryota</taxon>
        <taxon>Metazoa</taxon>
        <taxon>Ecdysozoa</taxon>
        <taxon>Nematoda</taxon>
        <taxon>Chromadorea</taxon>
        <taxon>Rhabditida</taxon>
        <taxon>Rhabditina</taxon>
        <taxon>Rhabditomorpha</taxon>
        <taxon>Rhabditoidea</taxon>
        <taxon>Rhabditidae</taxon>
        <taxon>Diploscapter</taxon>
    </lineage>
</organism>
<dbReference type="OrthoDB" id="5800096at2759"/>
<dbReference type="EMBL" id="LIAE01007139">
    <property type="protein sequence ID" value="PAV81717.1"/>
    <property type="molecule type" value="Genomic_DNA"/>
</dbReference>
<accession>A0A2A2L6P6</accession>
<gene>
    <name evidence="2" type="ORF">WR25_15370</name>
</gene>
<feature type="compositionally biased region" description="Polar residues" evidence="1">
    <location>
        <begin position="71"/>
        <end position="83"/>
    </location>
</feature>
<sequence length="278" mass="30862">MLLDDLSKHPALAGKRLRSSECSTSSQPSETPPNLEESISISSERNSSISFRDIVLATAKTINVSPRPDSRQSSYGSSSNVGAGSSKEPDCLETNGSELLDLIKYQAREIINVGGRDETDGSNDTFADNEDMSFTFDPQYLLAQARCIVGDASSSTPPLKRMKIEDPEKDYHQCQLCGTRVKAPRGGRWNLQMHVLAMHSTQRPYKCQQCEFQDYRKPGMRKHCIISHGEDMEPVDISTEDKRKEWDAIMGRCFPEFAYRTGFLVSTLCGSASTSVLS</sequence>
<evidence type="ECO:0000256" key="1">
    <source>
        <dbReference type="SAM" id="MobiDB-lite"/>
    </source>
</evidence>
<comment type="caution">
    <text evidence="2">The sequence shown here is derived from an EMBL/GenBank/DDBJ whole genome shotgun (WGS) entry which is preliminary data.</text>
</comment>
<feature type="region of interest" description="Disordered" evidence="1">
    <location>
        <begin position="65"/>
        <end position="91"/>
    </location>
</feature>
<feature type="region of interest" description="Disordered" evidence="1">
    <location>
        <begin position="1"/>
        <end position="45"/>
    </location>
</feature>
<evidence type="ECO:0008006" key="4">
    <source>
        <dbReference type="Google" id="ProtNLM"/>
    </source>
</evidence>
<dbReference type="AlphaFoldDB" id="A0A2A2L6P6"/>
<dbReference type="Proteomes" id="UP000218231">
    <property type="component" value="Unassembled WGS sequence"/>
</dbReference>
<feature type="compositionally biased region" description="Low complexity" evidence="1">
    <location>
        <begin position="20"/>
        <end position="45"/>
    </location>
</feature>
<dbReference type="InterPro" id="IPR036236">
    <property type="entry name" value="Znf_C2H2_sf"/>
</dbReference>
<dbReference type="STRING" id="2018661.A0A2A2L6P6"/>